<organism evidence="1 2">
    <name type="scientific">Collinsella ihumii</name>
    <dbReference type="NCBI Taxonomy" id="1720204"/>
    <lineage>
        <taxon>Bacteria</taxon>
        <taxon>Bacillati</taxon>
        <taxon>Actinomycetota</taxon>
        <taxon>Coriobacteriia</taxon>
        <taxon>Coriobacteriales</taxon>
        <taxon>Coriobacteriaceae</taxon>
        <taxon>Collinsella</taxon>
    </lineage>
</organism>
<proteinExistence type="predicted"/>
<accession>A0ABT7XDP6</accession>
<keyword evidence="2" id="KW-1185">Reference proteome</keyword>
<sequence length="87" mass="9151">MAKGTEAAGLRAASRAVARASWRIDALAQLLVFSSDSAARMEDGRARLDASGISEVGEMLRELVDPLCDACLLIDRAASAEEGGEEE</sequence>
<dbReference type="EMBL" id="JAUEIQ010000003">
    <property type="protein sequence ID" value="MDN0063519.1"/>
    <property type="molecule type" value="Genomic_DNA"/>
</dbReference>
<reference evidence="1" key="2">
    <citation type="submission" date="2024-05" db="EMBL/GenBank/DDBJ databases">
        <title>Identification and characterization of horizontal gene transfer across gut microbiota members of farm animals based on homology search.</title>
        <authorList>
            <person name="Schwarzerova J."/>
            <person name="Nykrynova M."/>
            <person name="Jureckova K."/>
            <person name="Cejkova D."/>
            <person name="Rychlik I."/>
        </authorList>
    </citation>
    <scope>NUCLEOTIDE SEQUENCE</scope>
    <source>
        <strain evidence="1">176_SSukc20</strain>
    </source>
</reference>
<reference evidence="1" key="1">
    <citation type="submission" date="2023-06" db="EMBL/GenBank/DDBJ databases">
        <authorList>
            <person name="Zeman M."/>
            <person name="Kubasova T."/>
            <person name="Jahodarova E."/>
            <person name="Nykrynova M."/>
            <person name="Rychlik I."/>
        </authorList>
    </citation>
    <scope>NUCLEOTIDE SEQUENCE</scope>
    <source>
        <strain evidence="1">176_SSukc20</strain>
    </source>
</reference>
<evidence type="ECO:0000313" key="1">
    <source>
        <dbReference type="EMBL" id="MDN0063519.1"/>
    </source>
</evidence>
<name>A0ABT7XDP6_9ACTN</name>
<dbReference type="Proteomes" id="UP001168435">
    <property type="component" value="Unassembled WGS sequence"/>
</dbReference>
<dbReference type="RefSeq" id="WP_289835586.1">
    <property type="nucleotide sequence ID" value="NZ_JAUEIQ010000003.1"/>
</dbReference>
<gene>
    <name evidence="1" type="ORF">QVN30_04275</name>
</gene>
<comment type="caution">
    <text evidence="1">The sequence shown here is derived from an EMBL/GenBank/DDBJ whole genome shotgun (WGS) entry which is preliminary data.</text>
</comment>
<protein>
    <submittedName>
        <fullName evidence="1">Uncharacterized protein</fullName>
    </submittedName>
</protein>
<evidence type="ECO:0000313" key="2">
    <source>
        <dbReference type="Proteomes" id="UP001168435"/>
    </source>
</evidence>